<dbReference type="AlphaFoldDB" id="A0AAJ0U590"/>
<accession>A0AAJ0U590</accession>
<feature type="domain" description="Type VI secretion system IcmF C-terminal" evidence="2">
    <location>
        <begin position="1056"/>
        <end position="1157"/>
    </location>
</feature>
<dbReference type="Pfam" id="PF14331">
    <property type="entry name" value="IcmF-related_N"/>
    <property type="match status" value="1"/>
</dbReference>
<dbReference type="InterPro" id="IPR010623">
    <property type="entry name" value="IcmF_C"/>
</dbReference>
<evidence type="ECO:0000259" key="4">
    <source>
        <dbReference type="Pfam" id="PF14331"/>
    </source>
</evidence>
<keyword evidence="1" id="KW-0472">Membrane</keyword>
<evidence type="ECO:0000313" key="7">
    <source>
        <dbReference type="Proteomes" id="UP001296776"/>
    </source>
</evidence>
<dbReference type="InterPro" id="IPR048677">
    <property type="entry name" value="TssM1_hel"/>
</dbReference>
<feature type="domain" description="Type VI secretion system component TssM1 helical" evidence="5">
    <location>
        <begin position="946"/>
        <end position="1048"/>
    </location>
</feature>
<dbReference type="InterPro" id="IPR053156">
    <property type="entry name" value="T6SS_TssM-like"/>
</dbReference>
<reference evidence="6" key="1">
    <citation type="submission" date="2017-08" db="EMBL/GenBank/DDBJ databases">
        <authorList>
            <person name="Imhoff J.F."/>
            <person name="Rahn T."/>
            <person name="Kuenzel S."/>
            <person name="Neulinger S.C."/>
        </authorList>
    </citation>
    <scope>NUCLEOTIDE SEQUENCE</scope>
    <source>
        <strain evidence="6">DSM 11080</strain>
    </source>
</reference>
<comment type="caution">
    <text evidence="6">The sequence shown here is derived from an EMBL/GenBank/DDBJ whole genome shotgun (WGS) entry which is preliminary data.</text>
</comment>
<proteinExistence type="predicted"/>
<dbReference type="SUPFAM" id="SSF52540">
    <property type="entry name" value="P-loop containing nucleoside triphosphate hydrolases"/>
    <property type="match status" value="1"/>
</dbReference>
<name>A0AAJ0U590_9GAMM</name>
<dbReference type="PANTHER" id="PTHR36153">
    <property type="entry name" value="INNER MEMBRANE PROTEIN-RELATED"/>
    <property type="match status" value="1"/>
</dbReference>
<dbReference type="InterPro" id="IPR009612">
    <property type="entry name" value="IcmF-rel"/>
</dbReference>
<organism evidence="6 7">
    <name type="scientific">Halochromatium glycolicum</name>
    <dbReference type="NCBI Taxonomy" id="85075"/>
    <lineage>
        <taxon>Bacteria</taxon>
        <taxon>Pseudomonadati</taxon>
        <taxon>Pseudomonadota</taxon>
        <taxon>Gammaproteobacteria</taxon>
        <taxon>Chromatiales</taxon>
        <taxon>Chromatiaceae</taxon>
        <taxon>Halochromatium</taxon>
    </lineage>
</organism>
<evidence type="ECO:0000259" key="3">
    <source>
        <dbReference type="Pfam" id="PF06761"/>
    </source>
</evidence>
<evidence type="ECO:0000256" key="1">
    <source>
        <dbReference type="SAM" id="Phobius"/>
    </source>
</evidence>
<evidence type="ECO:0000313" key="6">
    <source>
        <dbReference type="EMBL" id="MBK1705548.1"/>
    </source>
</evidence>
<dbReference type="InterPro" id="IPR027417">
    <property type="entry name" value="P-loop_NTPase"/>
</dbReference>
<keyword evidence="1" id="KW-1133">Transmembrane helix</keyword>
<gene>
    <name evidence="6" type="ORF">CKO40_13550</name>
</gene>
<feature type="domain" description="Type VI secretion system component TssM1 N-terminal" evidence="4">
    <location>
        <begin position="197"/>
        <end position="451"/>
    </location>
</feature>
<dbReference type="Proteomes" id="UP001296776">
    <property type="component" value="Unassembled WGS sequence"/>
</dbReference>
<keyword evidence="1" id="KW-0812">Transmembrane</keyword>
<dbReference type="InterPro" id="IPR017731">
    <property type="entry name" value="TssM1-like"/>
</dbReference>
<dbReference type="Pfam" id="PF06744">
    <property type="entry name" value="IcmF_C"/>
    <property type="match status" value="1"/>
</dbReference>
<reference evidence="6" key="2">
    <citation type="journal article" date="2020" name="Microorganisms">
        <title>Osmotic Adaptation and Compatible Solute Biosynthesis of Phototrophic Bacteria as Revealed from Genome Analyses.</title>
        <authorList>
            <person name="Imhoff J.F."/>
            <person name="Rahn T."/>
            <person name="Kunzel S."/>
            <person name="Keller A."/>
            <person name="Neulinger S.C."/>
        </authorList>
    </citation>
    <scope>NUCLEOTIDE SEQUENCE</scope>
    <source>
        <strain evidence="6">DSM 11080</strain>
    </source>
</reference>
<evidence type="ECO:0000259" key="2">
    <source>
        <dbReference type="Pfam" id="PF06744"/>
    </source>
</evidence>
<evidence type="ECO:0008006" key="8">
    <source>
        <dbReference type="Google" id="ProtNLM"/>
    </source>
</evidence>
<feature type="transmembrane region" description="Helical" evidence="1">
    <location>
        <begin position="7"/>
        <end position="28"/>
    </location>
</feature>
<evidence type="ECO:0000259" key="5">
    <source>
        <dbReference type="Pfam" id="PF21070"/>
    </source>
</evidence>
<feature type="transmembrane region" description="Helical" evidence="1">
    <location>
        <begin position="34"/>
        <end position="58"/>
    </location>
</feature>
<dbReference type="Pfam" id="PF21070">
    <property type="entry name" value="IcmF_helical"/>
    <property type="match status" value="1"/>
</dbReference>
<dbReference type="EMBL" id="NRSJ01000024">
    <property type="protein sequence ID" value="MBK1705548.1"/>
    <property type="molecule type" value="Genomic_DNA"/>
</dbReference>
<sequence>MLSNPWVLAAIGFIALALVIWLLGPFLAFGEFRFLASVSARLVAILVLLVLVLGLLLLRQLRTRRAERKLLNEMGGEPADNQRAASSHAEQARAEEEQILKERFEEAIKLLRQPKQKGSGKVANLYELPWYIIIGPPGCGKTTALANAGIDFPLAAELGQQTIGGIGGTRNCDWWISNEAVLIDTAGRYTTQDSEPETDRAAWLRFLELLKRYRRRRPINGAIISFSVPDLITLDDAAMAAHCRAIRKRLQEVSERTGVSIPIYLLLTKADLIAGFTQFFDDLGREERRQVWGTTFPVELQPAEYAERFGAELDLLIQRLNDRLNLRLISERDHQRRALILAFPQQVAALKQPLQRFITDVFHGSRFERPVMLRGVYLSSGTQEGTPIDRIMGSMAAAIGLERSAGGAGQGRSYFITDLLRKVIFRESQLAGSDRRAERLRAWLQRGAYAAVVLITVAAGSLWAMSFAANKAFTADLEARLEQFQALNAEPPESAMAYDQIVPRLNAIRALLEHVEETTDRPPFTMRLGLYQGAGVAAATRDAYARALNALLVPGLASQLEAALASSLDDPSLSFELLKLYLMLVTPQRLDESLLKAWAAADWETRYPNESRLRARLNAHLDVLLEQGVNPIDPNRKLVKQVRERLAQQPLAELVYGRLKFAPSIRDASPLGLQEIAGRNADAVFSVGSADPAVLQIPALFTYRGFYQLFQPQSLLIIRRLKDESWVYGADESPIIAGQLEELEESVLDLYIDEYIRRWDNLLGQLNIRAFPDLKQAVAVTGRLIRPDSPLKKVLDTLHANTELTRLPKGSEPAAELALETLRRQNYYLSRLVGEATRGGLSDTADFPPKRVEHHFAQLTELVSGKGSAVITLADLQRRLTDLYSQLSSIEPESGISENPFSALGLGGQRDIFHELRTDAARLPDPARRWIRQVVSGAQAVALGDAGQRINQIYRSSVAPVCNELVTNRYPFNRRASREISVYDFGKLFAEDGILDRFFSENLAAFVDTNAETWRWRQTAKKNFGVSDASLAEFQRASVIRQAFFPEGGKLPTVRFSLIPRHLDPLIESFSLRFGGQTFTFDPLKPAPIDGVWPGATISNQVTLTVVDFEGQQFEQRRSGQWAFFRLVSPGRLGANVRRFRTAFNVNGFRQTFDIQAFSSLNPFGLAATTRFQCPEQL</sequence>
<dbReference type="NCBIfam" id="TIGR03348">
    <property type="entry name" value="VI_IcmF"/>
    <property type="match status" value="1"/>
</dbReference>
<keyword evidence="7" id="KW-1185">Reference proteome</keyword>
<protein>
    <recommendedName>
        <fullName evidence="8">Type VI secretion system protein ImpL</fullName>
    </recommendedName>
</protein>
<dbReference type="Pfam" id="PF06761">
    <property type="entry name" value="IcmF-related"/>
    <property type="match status" value="1"/>
</dbReference>
<dbReference type="PANTHER" id="PTHR36153:SF1">
    <property type="entry name" value="TYPE VI SECRETION SYSTEM COMPONENT TSSM1"/>
    <property type="match status" value="1"/>
</dbReference>
<feature type="domain" description="IcmF-related" evidence="3">
    <location>
        <begin position="503"/>
        <end position="802"/>
    </location>
</feature>
<feature type="transmembrane region" description="Helical" evidence="1">
    <location>
        <begin position="448"/>
        <end position="469"/>
    </location>
</feature>
<dbReference type="InterPro" id="IPR025743">
    <property type="entry name" value="TssM1_N"/>
</dbReference>